<feature type="region of interest" description="Disordered" evidence="1">
    <location>
        <begin position="557"/>
        <end position="581"/>
    </location>
</feature>
<reference evidence="3" key="1">
    <citation type="submission" date="2014-02" db="EMBL/GenBank/DDBJ databases">
        <authorList>
            <person name="Genoscope - CEA"/>
        </authorList>
    </citation>
    <scope>NUCLEOTIDE SEQUENCE</scope>
    <source>
        <strain evidence="3">LS3</strain>
    </source>
</reference>
<dbReference type="EMBL" id="HG937694">
    <property type="protein sequence ID" value="CDP38165.1"/>
    <property type="molecule type" value="Genomic_DNA"/>
</dbReference>
<dbReference type="InterPro" id="IPR043904">
    <property type="entry name" value="PhoD_2-like"/>
</dbReference>
<gene>
    <name evidence="3" type="ORF">GNLVRS02_ARAD1D28512g</name>
</gene>
<name>A0A060TAQ3_BLAAD</name>
<protein>
    <submittedName>
        <fullName evidence="3">ARAD1D28512p</fullName>
    </submittedName>
</protein>
<organism evidence="3">
    <name type="scientific">Blastobotrys adeninivorans</name>
    <name type="common">Yeast</name>
    <name type="synonym">Arxula adeninivorans</name>
    <dbReference type="NCBI Taxonomy" id="409370"/>
    <lineage>
        <taxon>Eukaryota</taxon>
        <taxon>Fungi</taxon>
        <taxon>Dikarya</taxon>
        <taxon>Ascomycota</taxon>
        <taxon>Saccharomycotina</taxon>
        <taxon>Dipodascomycetes</taxon>
        <taxon>Dipodascales</taxon>
        <taxon>Trichomonascaceae</taxon>
        <taxon>Blastobotrys</taxon>
    </lineage>
</organism>
<sequence length="622" mass="70597">MEDPNCPRTQPRGSPAINITCGPLLRYCGMRDTRPDAWRGTVLIVTRDQDSSYERTPYLSLEFGGQSGNTNELEATKLHEDHGYTFWRFTLDLTLTQAPQQVAYCVNGDTERSHAFHLPSLNDSMNVMFYSCNGFSLGVDATEFKSQLWSDVLEHHKEAPFHVMLGGGDQLYCDSISSTVPAVAQWANEKNPIKKNRMKVTPDVQDQLEKYYLGHYMAWYGVGFWKGAKAFTIQKHLPLAMARIPMINIFDDHDIIDGFGSYPDHTMRVPMFSAIGNTAFKYYMLFQNQTLPGESFNDPIWVSTPKPGPYITEKPRSMYARLGSQVAFYGLDCRTERTHSQIVAPDSYNAMFKRLEEEIQASKGEIQHVLVMLGVPFAYPRMVWLETLLSSRAMAPFKVLAKHGLMSGLTNDFDGRIELLDDLDDHWCAKHHKKERNHFVQRLLDFGKKNSVRITVLAGDVHLAGIGRFYSKSLLEPTKDPNFMLNVISSAIVNTPPPVKMADFLNKRNKVHHFSHTVDEDMVQVFTHDVDGSERNNQRLMPRRNWCSIHLRGHQATNTARLPGPANRGQELAAPSQTKTKDDLAYWDSPDSLSVVIHVEKDQMSTSNTTEPYEILVPKLSV</sequence>
<dbReference type="InterPro" id="IPR038607">
    <property type="entry name" value="PhoD-like_sf"/>
</dbReference>
<dbReference type="CDD" id="cd07389">
    <property type="entry name" value="MPP_PhoD"/>
    <property type="match status" value="1"/>
</dbReference>
<feature type="domain" description="PhoD-like phosphatase" evidence="2">
    <location>
        <begin position="125"/>
        <end position="391"/>
    </location>
</feature>
<dbReference type="Gene3D" id="3.60.21.70">
    <property type="entry name" value="PhoD-like phosphatase"/>
    <property type="match status" value="1"/>
</dbReference>
<dbReference type="SUPFAM" id="SSF56300">
    <property type="entry name" value="Metallo-dependent phosphatases"/>
    <property type="match status" value="1"/>
</dbReference>
<evidence type="ECO:0000256" key="1">
    <source>
        <dbReference type="SAM" id="MobiDB-lite"/>
    </source>
</evidence>
<dbReference type="AlphaFoldDB" id="A0A060TAQ3"/>
<dbReference type="PANTHER" id="PTHR46689:SF1">
    <property type="entry name" value="PHOD-LIKE PHOSPHATASE DOMAIN-CONTAINING PROTEIN"/>
    <property type="match status" value="1"/>
</dbReference>
<evidence type="ECO:0000259" key="2">
    <source>
        <dbReference type="Pfam" id="PF19050"/>
    </source>
</evidence>
<dbReference type="PANTHER" id="PTHR46689">
    <property type="entry name" value="MEMBRANE PROTEIN, PUTATIVE-RELATED"/>
    <property type="match status" value="1"/>
</dbReference>
<dbReference type="InterPro" id="IPR029052">
    <property type="entry name" value="Metallo-depent_PP-like"/>
</dbReference>
<dbReference type="Pfam" id="PF19050">
    <property type="entry name" value="PhoD_2"/>
    <property type="match status" value="2"/>
</dbReference>
<evidence type="ECO:0000313" key="3">
    <source>
        <dbReference type="EMBL" id="CDP38165.1"/>
    </source>
</evidence>
<dbReference type="PhylomeDB" id="A0A060TAQ3"/>
<proteinExistence type="predicted"/>
<accession>A0A060TAQ3</accession>
<dbReference type="InterPro" id="IPR018946">
    <property type="entry name" value="PhoD-like_MPP"/>
</dbReference>
<feature type="domain" description="PhoD-like phosphatase" evidence="2">
    <location>
        <begin position="398"/>
        <end position="550"/>
    </location>
</feature>
<reference evidence="3" key="2">
    <citation type="submission" date="2014-06" db="EMBL/GenBank/DDBJ databases">
        <title>The complete genome of Blastobotrys (Arxula) adeninivorans LS3 - a yeast of biotechnological interest.</title>
        <authorList>
            <person name="Kunze G."/>
            <person name="Gaillardin C."/>
            <person name="Czernicka M."/>
            <person name="Durrens P."/>
            <person name="Martin T."/>
            <person name="Boer E."/>
            <person name="Gabaldon T."/>
            <person name="Cruz J."/>
            <person name="Talla E."/>
            <person name="Marck C."/>
            <person name="Goffeau A."/>
            <person name="Barbe V."/>
            <person name="Baret P."/>
            <person name="Baronian K."/>
            <person name="Beier S."/>
            <person name="Bleykasten C."/>
            <person name="Bode R."/>
            <person name="Casaregola S."/>
            <person name="Despons L."/>
            <person name="Fairhead C."/>
            <person name="Giersberg M."/>
            <person name="Gierski P."/>
            <person name="Hahnel U."/>
            <person name="Hartmann A."/>
            <person name="Jankowska D."/>
            <person name="Jubin C."/>
            <person name="Jung P."/>
            <person name="Lafontaine I."/>
            <person name="Leh-Louis V."/>
            <person name="Lemaire M."/>
            <person name="Marcet-Houben M."/>
            <person name="Mascher M."/>
            <person name="Morel G."/>
            <person name="Richard G.-F."/>
            <person name="Riechen J."/>
            <person name="Sacerdot C."/>
            <person name="Sarkar A."/>
            <person name="Savel G."/>
            <person name="Schacherer J."/>
            <person name="Sherman D."/>
            <person name="Straub M.-L."/>
            <person name="Stein N."/>
            <person name="Thierry A."/>
            <person name="Trautwein-Schult A."/>
            <person name="Westhof E."/>
            <person name="Worch S."/>
            <person name="Dujon B."/>
            <person name="Souciet J.-L."/>
            <person name="Wincker P."/>
            <person name="Scholz U."/>
            <person name="Neuveglise N."/>
        </authorList>
    </citation>
    <scope>NUCLEOTIDE SEQUENCE</scope>
    <source>
        <strain evidence="3">LS3</strain>
    </source>
</reference>
<dbReference type="GO" id="GO:0016020">
    <property type="term" value="C:membrane"/>
    <property type="evidence" value="ECO:0007669"/>
    <property type="project" value="TreeGrafter"/>
</dbReference>